<dbReference type="HOGENOM" id="CLU_340790_0_0_1"/>
<evidence type="ECO:0000313" key="1">
    <source>
        <dbReference type="EMBL" id="BAM82607.1"/>
    </source>
</evidence>
<evidence type="ECO:0000313" key="2">
    <source>
        <dbReference type="Proteomes" id="UP000007014"/>
    </source>
</evidence>
<organism evidence="1 2">
    <name type="scientific">Cyanidioschyzon merolae (strain NIES-3377 / 10D)</name>
    <name type="common">Unicellular red alga</name>
    <dbReference type="NCBI Taxonomy" id="280699"/>
    <lineage>
        <taxon>Eukaryota</taxon>
        <taxon>Rhodophyta</taxon>
        <taxon>Bangiophyceae</taxon>
        <taxon>Cyanidiales</taxon>
        <taxon>Cyanidiaceae</taxon>
        <taxon>Cyanidioschyzon</taxon>
    </lineage>
</organism>
<protein>
    <recommendedName>
        <fullName evidence="3">Wings apart-like protein C-terminal domain-containing protein</fullName>
    </recommendedName>
</protein>
<dbReference type="PANTHER" id="PTHR22100">
    <property type="entry name" value="WINGS APART-LIKE PROTEIN HOMOLOG"/>
    <property type="match status" value="1"/>
</dbReference>
<dbReference type="PANTHER" id="PTHR22100:SF13">
    <property type="entry name" value="WINGS APART-LIKE PROTEIN HOMOLOG"/>
    <property type="match status" value="1"/>
</dbReference>
<evidence type="ECO:0008006" key="3">
    <source>
        <dbReference type="Google" id="ProtNLM"/>
    </source>
</evidence>
<reference evidence="1 2" key="1">
    <citation type="journal article" date="2004" name="Nature">
        <title>Genome sequence of the ultrasmall unicellular red alga Cyanidioschyzon merolae 10D.</title>
        <authorList>
            <person name="Matsuzaki M."/>
            <person name="Misumi O."/>
            <person name="Shin-i T."/>
            <person name="Maruyama S."/>
            <person name="Takahara M."/>
            <person name="Miyagishima S."/>
            <person name="Mori T."/>
            <person name="Nishida K."/>
            <person name="Yagisawa F."/>
            <person name="Nishida K."/>
            <person name="Yoshida Y."/>
            <person name="Nishimura Y."/>
            <person name="Nakao S."/>
            <person name="Kobayashi T."/>
            <person name="Momoyama Y."/>
            <person name="Higashiyama T."/>
            <person name="Minoda A."/>
            <person name="Sano M."/>
            <person name="Nomoto H."/>
            <person name="Oishi K."/>
            <person name="Hayashi H."/>
            <person name="Ohta F."/>
            <person name="Nishizaka S."/>
            <person name="Haga S."/>
            <person name="Miura S."/>
            <person name="Morishita T."/>
            <person name="Kabeya Y."/>
            <person name="Terasawa K."/>
            <person name="Suzuki Y."/>
            <person name="Ishii Y."/>
            <person name="Asakawa S."/>
            <person name="Takano H."/>
            <person name="Ohta N."/>
            <person name="Kuroiwa H."/>
            <person name="Tanaka K."/>
            <person name="Shimizu N."/>
            <person name="Sugano S."/>
            <person name="Sato N."/>
            <person name="Nozaki H."/>
            <person name="Ogasawara N."/>
            <person name="Kohara Y."/>
            <person name="Kuroiwa T."/>
        </authorList>
    </citation>
    <scope>NUCLEOTIDE SEQUENCE [LARGE SCALE GENOMIC DNA]</scope>
    <source>
        <strain evidence="1 2">10D</strain>
    </source>
</reference>
<dbReference type="Proteomes" id="UP000007014">
    <property type="component" value="Chromosome 18"/>
</dbReference>
<dbReference type="RefSeq" id="XP_005538643.1">
    <property type="nucleotide sequence ID" value="XM_005538586.1"/>
</dbReference>
<dbReference type="InterPro" id="IPR039874">
    <property type="entry name" value="WAPL"/>
</dbReference>
<dbReference type="AlphaFoldDB" id="M1VH51"/>
<dbReference type="KEGG" id="cme:CYME_CMR427C"/>
<accession>M1VH51</accession>
<name>M1VH51_CYAM1</name>
<proteinExistence type="predicted"/>
<dbReference type="InterPro" id="IPR011989">
    <property type="entry name" value="ARM-like"/>
</dbReference>
<dbReference type="GeneID" id="16996981"/>
<dbReference type="EMBL" id="AP006500">
    <property type="protein sequence ID" value="BAM82607.1"/>
    <property type="molecule type" value="Genomic_DNA"/>
</dbReference>
<gene>
    <name evidence="1" type="ORF">CYME_CMR427C</name>
</gene>
<dbReference type="Gramene" id="CMR427CT">
    <property type="protein sequence ID" value="CMR427CT"/>
    <property type="gene ID" value="CMR427C"/>
</dbReference>
<dbReference type="Gene3D" id="1.25.10.10">
    <property type="entry name" value="Leucine-rich Repeat Variant"/>
    <property type="match status" value="1"/>
</dbReference>
<keyword evidence="2" id="KW-1185">Reference proteome</keyword>
<reference evidence="1 2" key="2">
    <citation type="journal article" date="2007" name="BMC Biol.">
        <title>A 100%-complete sequence reveals unusually simple genomic features in the hot-spring red alga Cyanidioschyzon merolae.</title>
        <authorList>
            <person name="Nozaki H."/>
            <person name="Takano H."/>
            <person name="Misumi O."/>
            <person name="Terasawa K."/>
            <person name="Matsuzaki M."/>
            <person name="Maruyama S."/>
            <person name="Nishida K."/>
            <person name="Yagisawa F."/>
            <person name="Yoshida Y."/>
            <person name="Fujiwara T."/>
            <person name="Takio S."/>
            <person name="Tamura K."/>
            <person name="Chung S.J."/>
            <person name="Nakamura S."/>
            <person name="Kuroiwa H."/>
            <person name="Tanaka K."/>
            <person name="Sato N."/>
            <person name="Kuroiwa T."/>
        </authorList>
    </citation>
    <scope>NUCLEOTIDE SEQUENCE [LARGE SCALE GENOMIC DNA]</scope>
    <source>
        <strain evidence="1 2">10D</strain>
    </source>
</reference>
<sequence>MATEQDVGAELLASCRENCRALKIALLQTLASRERGTHSKSADPKTELVQETLRSIFDIYRHNTSAEASSNSTRNAWDASPVDDSLVCILFIAVGLLVRTEGLMLDQPFHAMFRSVTRKIHSLWFQEIGSAGDSGVDIEARSLPDTSCLVYGSARVGSPVSSKPCEDHHVVERRPLADKQTRATYGRETLLAARISSLDSADEPQHDPRFRRLDLGTARDHGESSLRRRGRTGALLARLGHHGETSMPQFLTRKLVADRDVLTGSIVDAERADAAVTGAHATCTPLEKRVSEPHEQDIPEAPESATLPRQAPAKLDGLLQPCDAACDEPRFLPMRSSAPLVDACSNDAFSSARPQRLAFANLFREAVELLAVMYKQLVRDMYPILATAMLERLTRSLPFDHPKCRCMLLRLLLLHVDLNLTDDNHDDNGFALSELVSGARPCPQANARITEAGAPTTPPGAQLLSPEYDTCISKQMMHHSHFLSELWYSLEKHRTRLLKSGPRISRSAQRIAANALATQSAVLFGVAMPLAHAYMHWLARYLDKHPSAALRSRQRSRILRALLPACMQVTRVAVHCMTSSAAATRVTAVGGRSRTASPSPIAVDMLASTLRMLIDWSHAEPGASSDLCRAGICDTLRTLWGLDLCSMISRVESPASSVQALGLPYDLRILSLALLVNLVEQSSEARHMLFGQSQSRPGLETLHGARVPVLTYLWLLVAASGTGLEHAGAPAEASLPEAATLPESAITAAYSALAVACAVVQDSNLTAFASREIPELSLPVLTNILDKFVQLMEIVDAAAGSSTDPEAGLHEALLRLLQRLRSLETSATDVVSP</sequence>